<organism evidence="2">
    <name type="scientific">marine sediment metagenome</name>
    <dbReference type="NCBI Taxonomy" id="412755"/>
    <lineage>
        <taxon>unclassified sequences</taxon>
        <taxon>metagenomes</taxon>
        <taxon>ecological metagenomes</taxon>
    </lineage>
</organism>
<name>A0A0F9MSB6_9ZZZZ</name>
<accession>A0A0F9MSB6</accession>
<proteinExistence type="predicted"/>
<feature type="region of interest" description="Disordered" evidence="1">
    <location>
        <begin position="1"/>
        <end position="34"/>
    </location>
</feature>
<protein>
    <submittedName>
        <fullName evidence="2">Uncharacterized protein</fullName>
    </submittedName>
</protein>
<dbReference type="AlphaFoldDB" id="A0A0F9MSB6"/>
<feature type="non-terminal residue" evidence="2">
    <location>
        <position position="87"/>
    </location>
</feature>
<feature type="compositionally biased region" description="Low complexity" evidence="1">
    <location>
        <begin position="11"/>
        <end position="22"/>
    </location>
</feature>
<gene>
    <name evidence="2" type="ORF">LCGC14_1423690</name>
</gene>
<reference evidence="2" key="1">
    <citation type="journal article" date="2015" name="Nature">
        <title>Complex archaea that bridge the gap between prokaryotes and eukaryotes.</title>
        <authorList>
            <person name="Spang A."/>
            <person name="Saw J.H."/>
            <person name="Jorgensen S.L."/>
            <person name="Zaremba-Niedzwiedzka K."/>
            <person name="Martijn J."/>
            <person name="Lind A.E."/>
            <person name="van Eijk R."/>
            <person name="Schleper C."/>
            <person name="Guy L."/>
            <person name="Ettema T.J."/>
        </authorList>
    </citation>
    <scope>NUCLEOTIDE SEQUENCE</scope>
</reference>
<sequence length="87" mass="9234">MASKHAKKKPNGGSSPGPSGKDPQVKAGGWTEKQADIPWKEFRVPGAHEVLRVNFSASAYADLICHAKEDLSSEVCGVLAGKICRDS</sequence>
<evidence type="ECO:0000313" key="2">
    <source>
        <dbReference type="EMBL" id="KKM72127.1"/>
    </source>
</evidence>
<comment type="caution">
    <text evidence="2">The sequence shown here is derived from an EMBL/GenBank/DDBJ whole genome shotgun (WGS) entry which is preliminary data.</text>
</comment>
<feature type="compositionally biased region" description="Basic residues" evidence="1">
    <location>
        <begin position="1"/>
        <end position="10"/>
    </location>
</feature>
<evidence type="ECO:0000256" key="1">
    <source>
        <dbReference type="SAM" id="MobiDB-lite"/>
    </source>
</evidence>
<dbReference type="EMBL" id="LAZR01009525">
    <property type="protein sequence ID" value="KKM72127.1"/>
    <property type="molecule type" value="Genomic_DNA"/>
</dbReference>